<protein>
    <submittedName>
        <fullName evidence="1">Uncharacterized protein</fullName>
    </submittedName>
</protein>
<proteinExistence type="predicted"/>
<evidence type="ECO:0000313" key="2">
    <source>
        <dbReference type="Proteomes" id="UP000287033"/>
    </source>
</evidence>
<keyword evidence="2" id="KW-1185">Reference proteome</keyword>
<evidence type="ECO:0000313" key="1">
    <source>
        <dbReference type="EMBL" id="GCC37751.1"/>
    </source>
</evidence>
<gene>
    <name evidence="1" type="ORF">chiPu_0016257</name>
</gene>
<sequence>MRMEEKAVIQRAEWCLALYGSERLRTDCCLPVAGGSGCAQAVAGGERLRTDWYLPVAGSERLRTDCCLPVAGG</sequence>
<dbReference type="AlphaFoldDB" id="A0A401T514"/>
<reference evidence="1 2" key="1">
    <citation type="journal article" date="2018" name="Nat. Ecol. Evol.">
        <title>Shark genomes provide insights into elasmobranch evolution and the origin of vertebrates.</title>
        <authorList>
            <person name="Hara Y"/>
            <person name="Yamaguchi K"/>
            <person name="Onimaru K"/>
            <person name="Kadota M"/>
            <person name="Koyanagi M"/>
            <person name="Keeley SD"/>
            <person name="Tatsumi K"/>
            <person name="Tanaka K"/>
            <person name="Motone F"/>
            <person name="Kageyama Y"/>
            <person name="Nozu R"/>
            <person name="Adachi N"/>
            <person name="Nishimura O"/>
            <person name="Nakagawa R"/>
            <person name="Tanegashima C"/>
            <person name="Kiyatake I"/>
            <person name="Matsumoto R"/>
            <person name="Murakumo K"/>
            <person name="Nishida K"/>
            <person name="Terakita A"/>
            <person name="Kuratani S"/>
            <person name="Sato K"/>
            <person name="Hyodo S Kuraku.S."/>
        </authorList>
    </citation>
    <scope>NUCLEOTIDE SEQUENCE [LARGE SCALE GENOMIC DNA]</scope>
</reference>
<dbReference type="Proteomes" id="UP000287033">
    <property type="component" value="Unassembled WGS sequence"/>
</dbReference>
<comment type="caution">
    <text evidence="1">The sequence shown here is derived from an EMBL/GenBank/DDBJ whole genome shotgun (WGS) entry which is preliminary data.</text>
</comment>
<name>A0A401T514_CHIPU</name>
<accession>A0A401T514</accession>
<dbReference type="EMBL" id="BEZZ01001050">
    <property type="protein sequence ID" value="GCC37751.1"/>
    <property type="molecule type" value="Genomic_DNA"/>
</dbReference>
<organism evidence="1 2">
    <name type="scientific">Chiloscyllium punctatum</name>
    <name type="common">Brownbanded bambooshark</name>
    <name type="synonym">Hemiscyllium punctatum</name>
    <dbReference type="NCBI Taxonomy" id="137246"/>
    <lineage>
        <taxon>Eukaryota</taxon>
        <taxon>Metazoa</taxon>
        <taxon>Chordata</taxon>
        <taxon>Craniata</taxon>
        <taxon>Vertebrata</taxon>
        <taxon>Chondrichthyes</taxon>
        <taxon>Elasmobranchii</taxon>
        <taxon>Galeomorphii</taxon>
        <taxon>Galeoidea</taxon>
        <taxon>Orectolobiformes</taxon>
        <taxon>Hemiscylliidae</taxon>
        <taxon>Chiloscyllium</taxon>
    </lineage>
</organism>